<accession>A0A4R0HBJ3</accession>
<evidence type="ECO:0000313" key="1">
    <source>
        <dbReference type="EMBL" id="TCC07268.1"/>
    </source>
</evidence>
<gene>
    <name evidence="1" type="ORF">E0H45_14750</name>
</gene>
<comment type="caution">
    <text evidence="1">The sequence shown here is derived from an EMBL/GenBank/DDBJ whole genome shotgun (WGS) entry which is preliminary data.</text>
</comment>
<dbReference type="Proteomes" id="UP000292346">
    <property type="component" value="Unassembled WGS sequence"/>
</dbReference>
<organism evidence="1 2">
    <name type="scientific">Kribbella soli</name>
    <dbReference type="NCBI Taxonomy" id="1124743"/>
    <lineage>
        <taxon>Bacteria</taxon>
        <taxon>Bacillati</taxon>
        <taxon>Actinomycetota</taxon>
        <taxon>Actinomycetes</taxon>
        <taxon>Propionibacteriales</taxon>
        <taxon>Kribbellaceae</taxon>
        <taxon>Kribbella</taxon>
    </lineage>
</organism>
<reference evidence="1 2" key="1">
    <citation type="submission" date="2019-02" db="EMBL/GenBank/DDBJ databases">
        <title>Kribbella capetownensis sp. nov. and Kribbella speibonae sp. nov., isolated from soil.</title>
        <authorList>
            <person name="Curtis S.M."/>
            <person name="Norton I."/>
            <person name="Everest G.J."/>
            <person name="Meyers P.R."/>
        </authorList>
    </citation>
    <scope>NUCLEOTIDE SEQUENCE [LARGE SCALE GENOMIC DNA]</scope>
    <source>
        <strain evidence="1 2">KCTC 29219</strain>
    </source>
</reference>
<proteinExistence type="predicted"/>
<name>A0A4R0HBJ3_9ACTN</name>
<protein>
    <submittedName>
        <fullName evidence="1">Uncharacterized protein</fullName>
    </submittedName>
</protein>
<keyword evidence="2" id="KW-1185">Reference proteome</keyword>
<dbReference type="OrthoDB" id="3825399at2"/>
<sequence>MALIELTAAELCAAQSFPFPCEEGSIIDPIGVAHQLGFVETGAAVFEDAGNGFVPKGGRKVDERLALLSLACSMEASQAVTRGRSASPDAAEGEPERAHIKDALDAFTNGVIASPPELTTVFPPSGTVIVVGTIIIKIPTPPPPPPRWELGEQLARTDLLALAVRFQSASEMADIGATADDLAWAANRLIDAAMAR</sequence>
<evidence type="ECO:0000313" key="2">
    <source>
        <dbReference type="Proteomes" id="UP000292346"/>
    </source>
</evidence>
<dbReference type="EMBL" id="SJJZ01000002">
    <property type="protein sequence ID" value="TCC07268.1"/>
    <property type="molecule type" value="Genomic_DNA"/>
</dbReference>
<dbReference type="AlphaFoldDB" id="A0A4R0HBJ3"/>
<dbReference type="RefSeq" id="WP_131337912.1">
    <property type="nucleotide sequence ID" value="NZ_SJJZ01000002.1"/>
</dbReference>